<evidence type="ECO:0000313" key="1">
    <source>
        <dbReference type="EMBL" id="SFF00337.1"/>
    </source>
</evidence>
<dbReference type="AlphaFoldDB" id="A0A1I2F673"/>
<sequence length="82" mass="9430">MKTNHYSRYKSLARTPLVRRIGVITGSSLMRCNLKRVDCFMNLYGKKAHIPLTSTNMLEGAQQRERLLLGHLVNEVSNHTIF</sequence>
<dbReference type="EMBL" id="FOLQ01000024">
    <property type="protein sequence ID" value="SFF00337.1"/>
    <property type="molecule type" value="Genomic_DNA"/>
</dbReference>
<evidence type="ECO:0000313" key="2">
    <source>
        <dbReference type="Proteomes" id="UP000198598"/>
    </source>
</evidence>
<keyword evidence="2" id="KW-1185">Reference proteome</keyword>
<organism evidence="1 2">
    <name type="scientific">Spirosoma endophyticum</name>
    <dbReference type="NCBI Taxonomy" id="662367"/>
    <lineage>
        <taxon>Bacteria</taxon>
        <taxon>Pseudomonadati</taxon>
        <taxon>Bacteroidota</taxon>
        <taxon>Cytophagia</taxon>
        <taxon>Cytophagales</taxon>
        <taxon>Cytophagaceae</taxon>
        <taxon>Spirosoma</taxon>
    </lineage>
</organism>
<reference evidence="1 2" key="1">
    <citation type="submission" date="2016-10" db="EMBL/GenBank/DDBJ databases">
        <authorList>
            <person name="de Groot N.N."/>
        </authorList>
    </citation>
    <scope>NUCLEOTIDE SEQUENCE [LARGE SCALE GENOMIC DNA]</scope>
    <source>
        <strain evidence="1 2">DSM 26130</strain>
    </source>
</reference>
<dbReference type="Proteomes" id="UP000198598">
    <property type="component" value="Unassembled WGS sequence"/>
</dbReference>
<gene>
    <name evidence="1" type="ORF">SAMN05216167_12465</name>
</gene>
<proteinExistence type="predicted"/>
<name>A0A1I2F673_9BACT</name>
<accession>A0A1I2F673</accession>
<protein>
    <submittedName>
        <fullName evidence="1">Uncharacterized protein</fullName>
    </submittedName>
</protein>